<reference evidence="1" key="2">
    <citation type="submission" date="2020-05" db="UniProtKB">
        <authorList>
            <consortium name="EnsemblMetazoa"/>
        </authorList>
    </citation>
    <scope>IDENTIFICATION</scope>
    <source>
        <strain evidence="1">FAR1</strain>
    </source>
</reference>
<keyword evidence="2" id="KW-1185">Reference proteome</keyword>
<protein>
    <submittedName>
        <fullName evidence="1">Uncharacterized protein</fullName>
    </submittedName>
</protein>
<dbReference type="VEuPathDB" id="VectorBase:AFAF016907"/>
<reference evidence="2" key="1">
    <citation type="submission" date="2014-01" db="EMBL/GenBank/DDBJ databases">
        <title>The Genome Sequence of Anopheles farauti FAR1 (V2).</title>
        <authorList>
            <consortium name="The Broad Institute Genomics Platform"/>
            <person name="Neafsey D.E."/>
            <person name="Besansky N."/>
            <person name="Howell P."/>
            <person name="Walton C."/>
            <person name="Young S.K."/>
            <person name="Zeng Q."/>
            <person name="Gargeya S."/>
            <person name="Fitzgerald M."/>
            <person name="Haas B."/>
            <person name="Abouelleil A."/>
            <person name="Allen A.W."/>
            <person name="Alvarado L."/>
            <person name="Arachchi H.M."/>
            <person name="Berlin A.M."/>
            <person name="Chapman S.B."/>
            <person name="Gainer-Dewar J."/>
            <person name="Goldberg J."/>
            <person name="Griggs A."/>
            <person name="Gujja S."/>
            <person name="Hansen M."/>
            <person name="Howarth C."/>
            <person name="Imamovic A."/>
            <person name="Ireland A."/>
            <person name="Larimer J."/>
            <person name="McCowan C."/>
            <person name="Murphy C."/>
            <person name="Pearson M."/>
            <person name="Poon T.W."/>
            <person name="Priest M."/>
            <person name="Roberts A."/>
            <person name="Saif S."/>
            <person name="Shea T."/>
            <person name="Sisk P."/>
            <person name="Sykes S."/>
            <person name="Wortman J."/>
            <person name="Nusbaum C."/>
            <person name="Birren B."/>
        </authorList>
    </citation>
    <scope>NUCLEOTIDE SEQUENCE [LARGE SCALE GENOMIC DNA]</scope>
    <source>
        <strain evidence="2">FAR1</strain>
    </source>
</reference>
<evidence type="ECO:0000313" key="2">
    <source>
        <dbReference type="Proteomes" id="UP000075886"/>
    </source>
</evidence>
<evidence type="ECO:0000313" key="1">
    <source>
        <dbReference type="EnsemblMetazoa" id="AFAF016907-PA"/>
    </source>
</evidence>
<organism evidence="1 2">
    <name type="scientific">Anopheles farauti</name>
    <dbReference type="NCBI Taxonomy" id="69004"/>
    <lineage>
        <taxon>Eukaryota</taxon>
        <taxon>Metazoa</taxon>
        <taxon>Ecdysozoa</taxon>
        <taxon>Arthropoda</taxon>
        <taxon>Hexapoda</taxon>
        <taxon>Insecta</taxon>
        <taxon>Pterygota</taxon>
        <taxon>Neoptera</taxon>
        <taxon>Endopterygota</taxon>
        <taxon>Diptera</taxon>
        <taxon>Nematocera</taxon>
        <taxon>Culicoidea</taxon>
        <taxon>Culicidae</taxon>
        <taxon>Anophelinae</taxon>
        <taxon>Anopheles</taxon>
    </lineage>
</organism>
<dbReference type="EMBL" id="AXCN02000560">
    <property type="status" value="NOT_ANNOTATED_CDS"/>
    <property type="molecule type" value="Genomic_DNA"/>
</dbReference>
<dbReference type="Proteomes" id="UP000075886">
    <property type="component" value="Unassembled WGS sequence"/>
</dbReference>
<proteinExistence type="predicted"/>
<accession>A0A182QU45</accession>
<dbReference type="AlphaFoldDB" id="A0A182QU45"/>
<sequence length="90" mass="10654">MNVILVGTHNGWLEKYKRVTESLGFFTQLGALFLICHHASCLANERNEDAINYRIYLLQDQMKIAPFDLFIFNMKYFFGVCLTLKYMEEY</sequence>
<name>A0A182QU45_9DIPT</name>
<dbReference type="EnsemblMetazoa" id="AFAF016907-RA">
    <property type="protein sequence ID" value="AFAF016907-PA"/>
    <property type="gene ID" value="AFAF016907"/>
</dbReference>